<sequence length="111" mass="12894">MGAKESSNSFIDSGSPRLSRNDIHEYIYKLNLQQPTIFWTSHPQQIFPKLKADLQKYNANIEVIEDGDFEIDYGDQNKNDPYDYQYSPHFTDPREIGGSPKYNNKINDMEG</sequence>
<protein>
    <submittedName>
        <fullName evidence="2">Uncharacterized protein</fullName>
    </submittedName>
</protein>
<comment type="caution">
    <text evidence="2">The sequence shown here is derived from an EMBL/GenBank/DDBJ whole genome shotgun (WGS) entry which is preliminary data.</text>
</comment>
<accession>A0A835RDC3</accession>
<dbReference type="Proteomes" id="UP000636800">
    <property type="component" value="Unassembled WGS sequence"/>
</dbReference>
<gene>
    <name evidence="2" type="ORF">HPP92_008447</name>
</gene>
<dbReference type="AlphaFoldDB" id="A0A835RDC3"/>
<evidence type="ECO:0000313" key="2">
    <source>
        <dbReference type="EMBL" id="KAG0484368.1"/>
    </source>
</evidence>
<feature type="region of interest" description="Disordered" evidence="1">
    <location>
        <begin position="90"/>
        <end position="111"/>
    </location>
</feature>
<organism evidence="2 3">
    <name type="scientific">Vanilla planifolia</name>
    <name type="common">Vanilla</name>
    <dbReference type="NCBI Taxonomy" id="51239"/>
    <lineage>
        <taxon>Eukaryota</taxon>
        <taxon>Viridiplantae</taxon>
        <taxon>Streptophyta</taxon>
        <taxon>Embryophyta</taxon>
        <taxon>Tracheophyta</taxon>
        <taxon>Spermatophyta</taxon>
        <taxon>Magnoliopsida</taxon>
        <taxon>Liliopsida</taxon>
        <taxon>Asparagales</taxon>
        <taxon>Orchidaceae</taxon>
        <taxon>Vanilloideae</taxon>
        <taxon>Vanilleae</taxon>
        <taxon>Vanilla</taxon>
    </lineage>
</organism>
<evidence type="ECO:0000313" key="3">
    <source>
        <dbReference type="Proteomes" id="UP000636800"/>
    </source>
</evidence>
<feature type="compositionally biased region" description="Polar residues" evidence="1">
    <location>
        <begin position="101"/>
        <end position="111"/>
    </location>
</feature>
<proteinExistence type="predicted"/>
<dbReference type="OrthoDB" id="16820at2759"/>
<name>A0A835RDC3_VANPL</name>
<keyword evidence="3" id="KW-1185">Reference proteome</keyword>
<evidence type="ECO:0000256" key="1">
    <source>
        <dbReference type="SAM" id="MobiDB-lite"/>
    </source>
</evidence>
<reference evidence="2 3" key="1">
    <citation type="journal article" date="2020" name="Nat. Food">
        <title>A phased Vanilla planifolia genome enables genetic improvement of flavour and production.</title>
        <authorList>
            <person name="Hasing T."/>
            <person name="Tang H."/>
            <person name="Brym M."/>
            <person name="Khazi F."/>
            <person name="Huang T."/>
            <person name="Chambers A.H."/>
        </authorList>
    </citation>
    <scope>NUCLEOTIDE SEQUENCE [LARGE SCALE GENOMIC DNA]</scope>
    <source>
        <tissue evidence="2">Leaf</tissue>
    </source>
</reference>
<dbReference type="EMBL" id="JADCNL010000004">
    <property type="protein sequence ID" value="KAG0484368.1"/>
    <property type="molecule type" value="Genomic_DNA"/>
</dbReference>